<dbReference type="Proteomes" id="UP001476950">
    <property type="component" value="Unassembled WGS sequence"/>
</dbReference>
<evidence type="ECO:0000313" key="4">
    <source>
        <dbReference type="Proteomes" id="UP001476950"/>
    </source>
</evidence>
<dbReference type="Pfam" id="PF12799">
    <property type="entry name" value="LRR_4"/>
    <property type="match status" value="1"/>
</dbReference>
<dbReference type="Gene3D" id="3.80.10.10">
    <property type="entry name" value="Ribonuclease Inhibitor"/>
    <property type="match status" value="1"/>
</dbReference>
<keyword evidence="4" id="KW-1185">Reference proteome</keyword>
<protein>
    <recommendedName>
        <fullName evidence="5">Leucine-rich repeat domain-containing protein</fullName>
    </recommendedName>
</protein>
<dbReference type="InterPro" id="IPR032675">
    <property type="entry name" value="LRR_dom_sf"/>
</dbReference>
<keyword evidence="1" id="KW-0433">Leucine-rich repeat</keyword>
<dbReference type="PANTHER" id="PTHR46652">
    <property type="entry name" value="LEUCINE-RICH REPEAT AND IQ DOMAIN-CONTAINING PROTEIN 1-RELATED"/>
    <property type="match status" value="1"/>
</dbReference>
<comment type="caution">
    <text evidence="3">The sequence shown here is derived from an EMBL/GenBank/DDBJ whole genome shotgun (WGS) entry which is preliminary data.</text>
</comment>
<sequence length="246" mass="26924">MSLTVNDIEDITPLQSLTNLEYLFLDSSNIADLQPLATLTNLKTLSLYDKRLTTRSPSFPLADLNQLWYLALGNNRIRDLPPLAALSQLQSLFVFGNGIVDVAPLQNLTELRSLSFGNNPITDIAPMTNLGELEELLLFNTQVTVVLGFARLHLTDKISASSLCSVLIPISYDLDRFVACQSVDLIKSKTSVGWVDEGSRTPASVAQSPFLSVGTALPILHLIPLTALLNLTKPNRARLGIRFHAV</sequence>
<evidence type="ECO:0008006" key="5">
    <source>
        <dbReference type="Google" id="ProtNLM"/>
    </source>
</evidence>
<dbReference type="RefSeq" id="WP_190449231.1">
    <property type="nucleotide sequence ID" value="NZ_JAMPLM010000034.1"/>
</dbReference>
<keyword evidence="2" id="KW-0677">Repeat</keyword>
<dbReference type="PROSITE" id="PS51450">
    <property type="entry name" value="LRR"/>
    <property type="match status" value="3"/>
</dbReference>
<dbReference type="InterPro" id="IPR001611">
    <property type="entry name" value="Leu-rich_rpt"/>
</dbReference>
<evidence type="ECO:0000256" key="2">
    <source>
        <dbReference type="ARBA" id="ARBA00022737"/>
    </source>
</evidence>
<proteinExistence type="predicted"/>
<reference evidence="3 4" key="1">
    <citation type="submission" date="2022-04" db="EMBL/GenBank/DDBJ databases">
        <title>Positive selection, recombination, and allopatry shape intraspecific diversity of widespread and dominant cyanobacteria.</title>
        <authorList>
            <person name="Wei J."/>
            <person name="Shu W."/>
            <person name="Hu C."/>
        </authorList>
    </citation>
    <scope>NUCLEOTIDE SEQUENCE [LARGE SCALE GENOMIC DNA]</scope>
    <source>
        <strain evidence="3 4">AS-A4</strain>
    </source>
</reference>
<evidence type="ECO:0000256" key="1">
    <source>
        <dbReference type="ARBA" id="ARBA00022614"/>
    </source>
</evidence>
<name>A0ABV0KQC1_9CYAN</name>
<dbReference type="SMART" id="SM00369">
    <property type="entry name" value="LRR_TYP"/>
    <property type="match status" value="3"/>
</dbReference>
<dbReference type="EMBL" id="JAMPLM010000034">
    <property type="protein sequence ID" value="MEP1061447.1"/>
    <property type="molecule type" value="Genomic_DNA"/>
</dbReference>
<dbReference type="SUPFAM" id="SSF52058">
    <property type="entry name" value="L domain-like"/>
    <property type="match status" value="1"/>
</dbReference>
<accession>A0ABV0KQC1</accession>
<organism evidence="3 4">
    <name type="scientific">Stenomitos frigidus AS-A4</name>
    <dbReference type="NCBI Taxonomy" id="2933935"/>
    <lineage>
        <taxon>Bacteria</taxon>
        <taxon>Bacillati</taxon>
        <taxon>Cyanobacteriota</taxon>
        <taxon>Cyanophyceae</taxon>
        <taxon>Leptolyngbyales</taxon>
        <taxon>Leptolyngbyaceae</taxon>
        <taxon>Stenomitos</taxon>
    </lineage>
</organism>
<gene>
    <name evidence="3" type="ORF">NDI38_23745</name>
</gene>
<dbReference type="InterPro" id="IPR025875">
    <property type="entry name" value="Leu-rich_rpt_4"/>
</dbReference>
<dbReference type="InterPro" id="IPR003591">
    <property type="entry name" value="Leu-rich_rpt_typical-subtyp"/>
</dbReference>
<dbReference type="InterPro" id="IPR050836">
    <property type="entry name" value="SDS22/Internalin_LRR"/>
</dbReference>
<evidence type="ECO:0000313" key="3">
    <source>
        <dbReference type="EMBL" id="MEP1061447.1"/>
    </source>
</evidence>
<dbReference type="PANTHER" id="PTHR46652:SF3">
    <property type="entry name" value="LEUCINE-RICH REPEAT-CONTAINING PROTEIN 9"/>
    <property type="match status" value="1"/>
</dbReference>